<evidence type="ECO:0000256" key="2">
    <source>
        <dbReference type="ARBA" id="ARBA00022771"/>
    </source>
</evidence>
<dbReference type="InterPro" id="IPR047157">
    <property type="entry name" value="PHRF1/Atg35"/>
</dbReference>
<dbReference type="PROSITE" id="PS00518">
    <property type="entry name" value="ZF_RING_1"/>
    <property type="match status" value="1"/>
</dbReference>
<protein>
    <submittedName>
        <fullName evidence="8">PHD-finger domain-containing protein, putative</fullName>
    </submittedName>
</protein>
<feature type="compositionally biased region" description="Low complexity" evidence="5">
    <location>
        <begin position="48"/>
        <end position="60"/>
    </location>
</feature>
<keyword evidence="3" id="KW-0862">Zinc</keyword>
<dbReference type="SMART" id="SM00184">
    <property type="entry name" value="RING"/>
    <property type="match status" value="2"/>
</dbReference>
<comment type="caution">
    <text evidence="8">The sequence shown here is derived from an EMBL/GenBank/DDBJ whole genome shotgun (WGS) entry which is preliminary data.</text>
</comment>
<dbReference type="PROSITE" id="PS50016">
    <property type="entry name" value="ZF_PHD_2"/>
    <property type="match status" value="1"/>
</dbReference>
<feature type="domain" description="PHD-type" evidence="6">
    <location>
        <begin position="194"/>
        <end position="244"/>
    </location>
</feature>
<keyword evidence="9" id="KW-1185">Reference proteome</keyword>
<feature type="compositionally biased region" description="Polar residues" evidence="5">
    <location>
        <begin position="279"/>
        <end position="299"/>
    </location>
</feature>
<accession>A0A9W5WV42</accession>
<dbReference type="EMBL" id="BLIY01000008">
    <property type="protein sequence ID" value="GFE53922.1"/>
    <property type="molecule type" value="Genomic_DNA"/>
</dbReference>
<dbReference type="InterPro" id="IPR017907">
    <property type="entry name" value="Znf_RING_CS"/>
</dbReference>
<evidence type="ECO:0000256" key="1">
    <source>
        <dbReference type="ARBA" id="ARBA00022723"/>
    </source>
</evidence>
<organism evidence="8 9">
    <name type="scientific">Babesia ovis</name>
    <dbReference type="NCBI Taxonomy" id="5869"/>
    <lineage>
        <taxon>Eukaryota</taxon>
        <taxon>Sar</taxon>
        <taxon>Alveolata</taxon>
        <taxon>Apicomplexa</taxon>
        <taxon>Aconoidasida</taxon>
        <taxon>Piroplasmida</taxon>
        <taxon>Babesiidae</taxon>
        <taxon>Babesia</taxon>
    </lineage>
</organism>
<dbReference type="OrthoDB" id="365591at2759"/>
<dbReference type="InterPro" id="IPR013083">
    <property type="entry name" value="Znf_RING/FYVE/PHD"/>
</dbReference>
<evidence type="ECO:0000256" key="5">
    <source>
        <dbReference type="SAM" id="MobiDB-lite"/>
    </source>
</evidence>
<dbReference type="PROSITE" id="PS50089">
    <property type="entry name" value="ZF_RING_2"/>
    <property type="match status" value="1"/>
</dbReference>
<dbReference type="Pfam" id="PF00628">
    <property type="entry name" value="PHD"/>
    <property type="match status" value="1"/>
</dbReference>
<dbReference type="Proteomes" id="UP001057455">
    <property type="component" value="Unassembled WGS sequence"/>
</dbReference>
<name>A0A9W5WV42_BABOV</name>
<dbReference type="SUPFAM" id="SSF57850">
    <property type="entry name" value="RING/U-box"/>
    <property type="match status" value="1"/>
</dbReference>
<feature type="domain" description="RING-type" evidence="7">
    <location>
        <begin position="78"/>
        <end position="120"/>
    </location>
</feature>
<dbReference type="SUPFAM" id="SSF57903">
    <property type="entry name" value="FYVE/PHD zinc finger"/>
    <property type="match status" value="1"/>
</dbReference>
<dbReference type="Gene3D" id="3.30.40.10">
    <property type="entry name" value="Zinc/RING finger domain, C3HC4 (zinc finger)"/>
    <property type="match status" value="2"/>
</dbReference>
<feature type="region of interest" description="Disordered" evidence="5">
    <location>
        <begin position="258"/>
        <end position="316"/>
    </location>
</feature>
<keyword evidence="2 4" id="KW-0863">Zinc-finger</keyword>
<evidence type="ECO:0000259" key="6">
    <source>
        <dbReference type="PROSITE" id="PS50016"/>
    </source>
</evidence>
<dbReference type="PANTHER" id="PTHR12618">
    <property type="entry name" value="PHD AND RING FINGER DOMAIN-CONTAINING PROTEIN 1"/>
    <property type="match status" value="1"/>
</dbReference>
<feature type="compositionally biased region" description="Polar residues" evidence="5">
    <location>
        <begin position="260"/>
        <end position="272"/>
    </location>
</feature>
<dbReference type="PROSITE" id="PS01359">
    <property type="entry name" value="ZF_PHD_1"/>
    <property type="match status" value="1"/>
</dbReference>
<dbReference type="InterPro" id="IPR011011">
    <property type="entry name" value="Znf_FYVE_PHD"/>
</dbReference>
<dbReference type="InterPro" id="IPR019786">
    <property type="entry name" value="Zinc_finger_PHD-type_CS"/>
</dbReference>
<dbReference type="CDD" id="cd15543">
    <property type="entry name" value="PHD_RSF1"/>
    <property type="match status" value="1"/>
</dbReference>
<evidence type="ECO:0000256" key="4">
    <source>
        <dbReference type="PROSITE-ProRule" id="PRU00175"/>
    </source>
</evidence>
<gene>
    <name evidence="8" type="ORF">BaOVIS_013260</name>
</gene>
<feature type="compositionally biased region" description="Polar residues" evidence="5">
    <location>
        <begin position="357"/>
        <end position="369"/>
    </location>
</feature>
<evidence type="ECO:0000313" key="9">
    <source>
        <dbReference type="Proteomes" id="UP001057455"/>
    </source>
</evidence>
<feature type="region of interest" description="Disordered" evidence="5">
    <location>
        <begin position="351"/>
        <end position="391"/>
    </location>
</feature>
<evidence type="ECO:0000259" key="7">
    <source>
        <dbReference type="PROSITE" id="PS50089"/>
    </source>
</evidence>
<evidence type="ECO:0000313" key="8">
    <source>
        <dbReference type="EMBL" id="GFE53922.1"/>
    </source>
</evidence>
<dbReference type="InterPro" id="IPR019787">
    <property type="entry name" value="Znf_PHD-finger"/>
</dbReference>
<reference evidence="8" key="1">
    <citation type="submission" date="2019-12" db="EMBL/GenBank/DDBJ databases">
        <title>Genome sequence of Babesia ovis.</title>
        <authorList>
            <person name="Yamagishi J."/>
            <person name="Sevinc F."/>
            <person name="Xuan X."/>
        </authorList>
    </citation>
    <scope>NUCLEOTIDE SEQUENCE</scope>
    <source>
        <strain evidence="8">Selcuk</strain>
    </source>
</reference>
<dbReference type="AlphaFoldDB" id="A0A9W5WV42"/>
<feature type="region of interest" description="Disordered" evidence="5">
    <location>
        <begin position="25"/>
        <end position="65"/>
    </location>
</feature>
<dbReference type="GO" id="GO:0008270">
    <property type="term" value="F:zinc ion binding"/>
    <property type="evidence" value="ECO:0007669"/>
    <property type="project" value="UniProtKB-KW"/>
</dbReference>
<dbReference type="PANTHER" id="PTHR12618:SF20">
    <property type="entry name" value="PHD AND RING FINGER DOMAIN-CONTAINING PROTEIN 1"/>
    <property type="match status" value="1"/>
</dbReference>
<dbReference type="SMART" id="SM00249">
    <property type="entry name" value="PHD"/>
    <property type="match status" value="1"/>
</dbReference>
<dbReference type="InterPro" id="IPR001841">
    <property type="entry name" value="Znf_RING"/>
</dbReference>
<feature type="compositionally biased region" description="Basic and acidic residues" evidence="5">
    <location>
        <begin position="300"/>
        <end position="313"/>
    </location>
</feature>
<dbReference type="InterPro" id="IPR001965">
    <property type="entry name" value="Znf_PHD"/>
</dbReference>
<dbReference type="Pfam" id="PF13639">
    <property type="entry name" value="zf-RING_2"/>
    <property type="match status" value="1"/>
</dbReference>
<keyword evidence="1" id="KW-0479">Metal-binding</keyword>
<sequence>MCNPWDLDGDLLSKIDEYLDSTSVDRRPVEADGESESIPRSKKRDRGSVASIHDASSSCSDDSELSDNDNEVLFQPECIICSESFAEVLEIGIPMTCLHLFCYDCIKKWSNRTNVCPICKTEFTELRRILWKQFLSFVSSSGPRKLNRLRSRKRARIKNFKVLRETLLGCLSSIPSKVEWVPRKAPTDEMEDNFEGCEICGVDDNWEHMLLCDGCNLGFHMYCLDPPLLSIPQGDWYCKDCLESHAVQRGESSSILISSDVTSQGTVDPSSSQRRRNSSADGVSITPTTIVTRSRSRMTTHVEDQHASGHEDLFGDVDAPVNIMGRRELPEQRRARTLSSDLDSYSFSYYESRSRGNGLNSQQETLRTASTSSFKSIEEESSSYNQSGASTQSNIYGTESFGSHGYHNGSPRTSVKDILDTSLRSIGEYLNDTSVDAMSQVIPPLERFAFENSMASHNNAGSCDAQLDAGDTTVDGRSTSTVSFIYRYRAMMENNRSTRRIQAMQTSLTHSPTLKGLF</sequence>
<evidence type="ECO:0000256" key="3">
    <source>
        <dbReference type="ARBA" id="ARBA00022833"/>
    </source>
</evidence>
<proteinExistence type="predicted"/>